<keyword evidence="1" id="KW-0472">Membrane</keyword>
<dbReference type="EMBL" id="BAABKM010000002">
    <property type="protein sequence ID" value="GAA4696861.1"/>
    <property type="molecule type" value="Genomic_DNA"/>
</dbReference>
<feature type="transmembrane region" description="Helical" evidence="1">
    <location>
        <begin position="36"/>
        <end position="55"/>
    </location>
</feature>
<sequence length="74" mass="8045">MGVPDTSDGIIGHEMFTSALAPLREARFRWYFSSRLVNLAGTTMAPVVVVALLTLSSRSVRDLRRVSTTSAPAH</sequence>
<organism evidence="2 3">
    <name type="scientific">Nocardioides conyzicola</name>
    <dbReference type="NCBI Taxonomy" id="1651781"/>
    <lineage>
        <taxon>Bacteria</taxon>
        <taxon>Bacillati</taxon>
        <taxon>Actinomycetota</taxon>
        <taxon>Actinomycetes</taxon>
        <taxon>Propionibacteriales</taxon>
        <taxon>Nocardioidaceae</taxon>
        <taxon>Nocardioides</taxon>
    </lineage>
</organism>
<keyword evidence="1" id="KW-0812">Transmembrane</keyword>
<accession>A0ABP8WWT3</accession>
<name>A0ABP8WWT3_9ACTN</name>
<evidence type="ECO:0000313" key="3">
    <source>
        <dbReference type="Proteomes" id="UP001499974"/>
    </source>
</evidence>
<evidence type="ECO:0008006" key="4">
    <source>
        <dbReference type="Google" id="ProtNLM"/>
    </source>
</evidence>
<keyword evidence="1" id="KW-1133">Transmembrane helix</keyword>
<comment type="caution">
    <text evidence="2">The sequence shown here is derived from an EMBL/GenBank/DDBJ whole genome shotgun (WGS) entry which is preliminary data.</text>
</comment>
<proteinExistence type="predicted"/>
<gene>
    <name evidence="2" type="ORF">GCM10023349_10680</name>
</gene>
<evidence type="ECO:0000256" key="1">
    <source>
        <dbReference type="SAM" id="Phobius"/>
    </source>
</evidence>
<protein>
    <recommendedName>
        <fullName evidence="4">MFS transporter</fullName>
    </recommendedName>
</protein>
<evidence type="ECO:0000313" key="2">
    <source>
        <dbReference type="EMBL" id="GAA4696861.1"/>
    </source>
</evidence>
<reference evidence="3" key="1">
    <citation type="journal article" date="2019" name="Int. J. Syst. Evol. Microbiol.">
        <title>The Global Catalogue of Microorganisms (GCM) 10K type strain sequencing project: providing services to taxonomists for standard genome sequencing and annotation.</title>
        <authorList>
            <consortium name="The Broad Institute Genomics Platform"/>
            <consortium name="The Broad Institute Genome Sequencing Center for Infectious Disease"/>
            <person name="Wu L."/>
            <person name="Ma J."/>
        </authorList>
    </citation>
    <scope>NUCLEOTIDE SEQUENCE [LARGE SCALE GENOMIC DNA]</scope>
    <source>
        <strain evidence="3">JCM 18531</strain>
    </source>
</reference>
<dbReference type="Proteomes" id="UP001499974">
    <property type="component" value="Unassembled WGS sequence"/>
</dbReference>
<keyword evidence="3" id="KW-1185">Reference proteome</keyword>